<proteinExistence type="predicted"/>
<dbReference type="RefSeq" id="WP_204543908.1">
    <property type="nucleotide sequence ID" value="NZ_JAFBFI010000011.1"/>
</dbReference>
<organism evidence="2 3">
    <name type="scientific">Peribacillus deserti</name>
    <dbReference type="NCBI Taxonomy" id="673318"/>
    <lineage>
        <taxon>Bacteria</taxon>
        <taxon>Bacillati</taxon>
        <taxon>Bacillota</taxon>
        <taxon>Bacilli</taxon>
        <taxon>Bacillales</taxon>
        <taxon>Bacillaceae</taxon>
        <taxon>Peribacillus</taxon>
    </lineage>
</organism>
<evidence type="ECO:0000313" key="3">
    <source>
        <dbReference type="Proteomes" id="UP000823486"/>
    </source>
</evidence>
<gene>
    <name evidence="2" type="ORF">JOC77_002638</name>
</gene>
<protein>
    <submittedName>
        <fullName evidence="2">Uncharacterized protein</fullName>
    </submittedName>
</protein>
<keyword evidence="1" id="KW-1133">Transmembrane helix</keyword>
<dbReference type="EMBL" id="JAFBFI010000011">
    <property type="protein sequence ID" value="MBM7693198.1"/>
    <property type="molecule type" value="Genomic_DNA"/>
</dbReference>
<reference evidence="2 3" key="1">
    <citation type="submission" date="2021-01" db="EMBL/GenBank/DDBJ databases">
        <title>Genomic Encyclopedia of Type Strains, Phase IV (KMG-IV): sequencing the most valuable type-strain genomes for metagenomic binning, comparative biology and taxonomic classification.</title>
        <authorList>
            <person name="Goeker M."/>
        </authorList>
    </citation>
    <scope>NUCLEOTIDE SEQUENCE [LARGE SCALE GENOMIC DNA]</scope>
    <source>
        <strain evidence="2 3">DSM 105482</strain>
    </source>
</reference>
<accession>A0ABS2QJ57</accession>
<keyword evidence="1" id="KW-0472">Membrane</keyword>
<name>A0ABS2QJ57_9BACI</name>
<evidence type="ECO:0000313" key="2">
    <source>
        <dbReference type="EMBL" id="MBM7693198.1"/>
    </source>
</evidence>
<keyword evidence="1" id="KW-0812">Transmembrane</keyword>
<sequence>MNYRTRKIVFYAFTRSEVKRFIFAEAVFSPFIYTVLHKLYANDLMAILGSMASTSLFKKSSRLLQQKTSRGQPSFSIQEFLHADKIIRHPNGVRAGS</sequence>
<dbReference type="Proteomes" id="UP000823486">
    <property type="component" value="Unassembled WGS sequence"/>
</dbReference>
<evidence type="ECO:0000256" key="1">
    <source>
        <dbReference type="SAM" id="Phobius"/>
    </source>
</evidence>
<feature type="transmembrane region" description="Helical" evidence="1">
    <location>
        <begin position="21"/>
        <end position="41"/>
    </location>
</feature>
<comment type="caution">
    <text evidence="2">The sequence shown here is derived from an EMBL/GenBank/DDBJ whole genome shotgun (WGS) entry which is preliminary data.</text>
</comment>
<keyword evidence="3" id="KW-1185">Reference proteome</keyword>